<gene>
    <name evidence="1" type="ORF">HPB47_028024</name>
</gene>
<protein>
    <submittedName>
        <fullName evidence="1">Uncharacterized protein</fullName>
    </submittedName>
</protein>
<comment type="caution">
    <text evidence="1">The sequence shown here is derived from an EMBL/GenBank/DDBJ whole genome shotgun (WGS) entry which is preliminary data.</text>
</comment>
<dbReference type="EMBL" id="JABSTQ010009939">
    <property type="protein sequence ID" value="KAG0424758.1"/>
    <property type="molecule type" value="Genomic_DNA"/>
</dbReference>
<reference evidence="1 2" key="1">
    <citation type="journal article" date="2020" name="Cell">
        <title>Large-Scale Comparative Analyses of Tick Genomes Elucidate Their Genetic Diversity and Vector Capacities.</title>
        <authorList>
            <consortium name="Tick Genome and Microbiome Consortium (TIGMIC)"/>
            <person name="Jia N."/>
            <person name="Wang J."/>
            <person name="Shi W."/>
            <person name="Du L."/>
            <person name="Sun Y."/>
            <person name="Zhan W."/>
            <person name="Jiang J.F."/>
            <person name="Wang Q."/>
            <person name="Zhang B."/>
            <person name="Ji P."/>
            <person name="Bell-Sakyi L."/>
            <person name="Cui X.M."/>
            <person name="Yuan T.T."/>
            <person name="Jiang B.G."/>
            <person name="Yang W.F."/>
            <person name="Lam T.T."/>
            <person name="Chang Q.C."/>
            <person name="Ding S.J."/>
            <person name="Wang X.J."/>
            <person name="Zhu J.G."/>
            <person name="Ruan X.D."/>
            <person name="Zhao L."/>
            <person name="Wei J.T."/>
            <person name="Ye R.Z."/>
            <person name="Que T.C."/>
            <person name="Du C.H."/>
            <person name="Zhou Y.H."/>
            <person name="Cheng J.X."/>
            <person name="Dai P.F."/>
            <person name="Guo W.B."/>
            <person name="Han X.H."/>
            <person name="Huang E.J."/>
            <person name="Li L.F."/>
            <person name="Wei W."/>
            <person name="Gao Y.C."/>
            <person name="Liu J.Z."/>
            <person name="Shao H.Z."/>
            <person name="Wang X."/>
            <person name="Wang C.C."/>
            <person name="Yang T.C."/>
            <person name="Huo Q.B."/>
            <person name="Li W."/>
            <person name="Chen H.Y."/>
            <person name="Chen S.E."/>
            <person name="Zhou L.G."/>
            <person name="Ni X.B."/>
            <person name="Tian J.H."/>
            <person name="Sheng Y."/>
            <person name="Liu T."/>
            <person name="Pan Y.S."/>
            <person name="Xia L.Y."/>
            <person name="Li J."/>
            <person name="Zhao F."/>
            <person name="Cao W.C."/>
        </authorList>
    </citation>
    <scope>NUCLEOTIDE SEQUENCE [LARGE SCALE GENOMIC DNA]</scope>
    <source>
        <strain evidence="1">Iper-2018</strain>
    </source>
</reference>
<evidence type="ECO:0000313" key="1">
    <source>
        <dbReference type="EMBL" id="KAG0424758.1"/>
    </source>
</evidence>
<proteinExistence type="predicted"/>
<organism evidence="1 2">
    <name type="scientific">Ixodes persulcatus</name>
    <name type="common">Taiga tick</name>
    <dbReference type="NCBI Taxonomy" id="34615"/>
    <lineage>
        <taxon>Eukaryota</taxon>
        <taxon>Metazoa</taxon>
        <taxon>Ecdysozoa</taxon>
        <taxon>Arthropoda</taxon>
        <taxon>Chelicerata</taxon>
        <taxon>Arachnida</taxon>
        <taxon>Acari</taxon>
        <taxon>Parasitiformes</taxon>
        <taxon>Ixodida</taxon>
        <taxon>Ixodoidea</taxon>
        <taxon>Ixodidae</taxon>
        <taxon>Ixodinae</taxon>
        <taxon>Ixodes</taxon>
    </lineage>
</organism>
<evidence type="ECO:0000313" key="2">
    <source>
        <dbReference type="Proteomes" id="UP000805193"/>
    </source>
</evidence>
<accession>A0AC60PUC8</accession>
<sequence length="443" mass="49818">MADGVDIDLYADDLEQDFNQDNYNDHDQNVDLYDDVIAAPSSDGNSDEVGGMMGQNQGNHHLPAKRVGIYIGNLTWWTTDQDVTDAISAVGVNDVLDIKFFENRANGQSKGFCIVTLGSDSSFRAVMDKLPKKELHGQNPVVTPCSRQHLNHFEMQSRKPTQASSQSREHDEFYRGERRTERYVGKYERNSGGYEGKGGRDRMHSLPPVSQPPPHTPGGVPPGPAPPGMPPNRLPPPVVPAPNVPPPAPHVNPAFFPQHAGLPPPPTSSQPSDPYGRPPPAPYTQDYRGHTNDRQDSLNPPINEAEFEEIMSRNRTVSSSAIARAVADASAGEFASAIETLVTAISLIKQSKVANDDRCKILISSLQDTLHGIESKSYSSRSKDRPRSRERDRSRERSSRREKSSRRDRSRSRERDYRDRSRERDRYHEDRYRDKEREHRSRH</sequence>
<keyword evidence="2" id="KW-1185">Reference proteome</keyword>
<dbReference type="Proteomes" id="UP000805193">
    <property type="component" value="Unassembled WGS sequence"/>
</dbReference>
<name>A0AC60PUC8_IXOPE</name>